<proteinExistence type="predicted"/>
<organism evidence="2 3">
    <name type="scientific">Moorena producens PAL-8-15-08-1</name>
    <dbReference type="NCBI Taxonomy" id="1458985"/>
    <lineage>
        <taxon>Bacteria</taxon>
        <taxon>Bacillati</taxon>
        <taxon>Cyanobacteriota</taxon>
        <taxon>Cyanophyceae</taxon>
        <taxon>Coleofasciculales</taxon>
        <taxon>Coleofasciculaceae</taxon>
        <taxon>Moorena</taxon>
    </lineage>
</organism>
<dbReference type="RefSeq" id="WP_070396327.1">
    <property type="nucleotide sequence ID" value="NZ_CP017599.1"/>
</dbReference>
<accession>A0A1D8U234</accession>
<gene>
    <name evidence="2" type="ORF">BJP34_35090</name>
</gene>
<evidence type="ECO:0000313" key="3">
    <source>
        <dbReference type="Proteomes" id="UP000177870"/>
    </source>
</evidence>
<dbReference type="AlphaFoldDB" id="A0A1D8U234"/>
<name>A0A1D8U234_9CYAN</name>
<protein>
    <submittedName>
        <fullName evidence="2">Uncharacterized protein</fullName>
    </submittedName>
</protein>
<sequence length="98" mass="11084">MPGKFTELFHQHFCDRIYQTLRRSQSGWENGLYHFTNTKAIASIKHSGDPSRSGENGLYHFTNTKAIASIKPSGVALHPFQPHHTQSPQTHGFLKNLP</sequence>
<dbReference type="Proteomes" id="UP000177870">
    <property type="component" value="Chromosome"/>
</dbReference>
<dbReference type="KEGG" id="mpro:BJP34_35090"/>
<reference evidence="3" key="1">
    <citation type="submission" date="2016-10" db="EMBL/GenBank/DDBJ databases">
        <title>Comparative genomics uncovers the prolific and rare metabolic potential of the cyanobacterial genus Moorea.</title>
        <authorList>
            <person name="Leao T."/>
            <person name="Castelao G."/>
            <person name="Korobeynikov A."/>
            <person name="Monroe E.A."/>
            <person name="Podell S."/>
            <person name="Glukhov E."/>
            <person name="Allen E."/>
            <person name="Gerwick W.H."/>
            <person name="Gerwick L."/>
        </authorList>
    </citation>
    <scope>NUCLEOTIDE SEQUENCE [LARGE SCALE GENOMIC DNA]</scope>
    <source>
        <strain evidence="3">PAL-8-15-08-1</strain>
    </source>
</reference>
<feature type="region of interest" description="Disordered" evidence="1">
    <location>
        <begin position="76"/>
        <end position="98"/>
    </location>
</feature>
<evidence type="ECO:0000313" key="2">
    <source>
        <dbReference type="EMBL" id="AOX03961.1"/>
    </source>
</evidence>
<evidence type="ECO:0000256" key="1">
    <source>
        <dbReference type="SAM" id="MobiDB-lite"/>
    </source>
</evidence>
<dbReference type="EMBL" id="CP017599">
    <property type="protein sequence ID" value="AOX03961.1"/>
    <property type="molecule type" value="Genomic_DNA"/>
</dbReference>